<comment type="caution">
    <text evidence="7">Lacks conserved residue(s) required for the propagation of feature annotation.</text>
</comment>
<evidence type="ECO:0000256" key="1">
    <source>
        <dbReference type="ARBA" id="ARBA00000707"/>
    </source>
</evidence>
<sequence length="123" mass="13587">MGKFEWQALESNPDTINQFLAKIGVESVECVDVFSFDGDSLSFVPTPQLAMLLCFPNYEKVCIILKLSVLVDAIMAPIYDKMKLECATPPTDIFFMKQKISNACGTFALFHALANLEGVIDLG</sequence>
<evidence type="ECO:0000256" key="4">
    <source>
        <dbReference type="ARBA" id="ARBA00022786"/>
    </source>
</evidence>
<protein>
    <recommendedName>
        <fullName evidence="8">Ubiquitin carboxyl-terminal hydrolase</fullName>
        <ecNumber evidence="8">3.4.19.12</ecNumber>
    </recommendedName>
</protein>
<accession>A0A1I7XJ80</accession>
<dbReference type="PANTHER" id="PTHR10589">
    <property type="entry name" value="UBIQUITIN CARBOXYL-TERMINAL HYDROLASE"/>
    <property type="match status" value="1"/>
</dbReference>
<reference evidence="11" key="1">
    <citation type="submission" date="2016-11" db="UniProtKB">
        <authorList>
            <consortium name="WormBaseParasite"/>
        </authorList>
    </citation>
    <scope>IDENTIFICATION</scope>
</reference>
<evidence type="ECO:0000313" key="11">
    <source>
        <dbReference type="WBParaSite" id="Hba_17371"/>
    </source>
</evidence>
<dbReference type="Proteomes" id="UP000095283">
    <property type="component" value="Unplaced"/>
</dbReference>
<dbReference type="GO" id="GO:0004843">
    <property type="term" value="F:cysteine-type deubiquitinase activity"/>
    <property type="evidence" value="ECO:0007669"/>
    <property type="project" value="UniProtKB-EC"/>
</dbReference>
<keyword evidence="6 8" id="KW-0788">Thiol protease</keyword>
<dbReference type="PRINTS" id="PR00707">
    <property type="entry name" value="UBCTHYDRLASE"/>
</dbReference>
<dbReference type="GO" id="GO:0016579">
    <property type="term" value="P:protein deubiquitination"/>
    <property type="evidence" value="ECO:0007669"/>
    <property type="project" value="TreeGrafter"/>
</dbReference>
<dbReference type="PANTHER" id="PTHR10589:SF17">
    <property type="entry name" value="UBIQUITIN CARBOXYL-TERMINAL HYDROLASE"/>
    <property type="match status" value="1"/>
</dbReference>
<dbReference type="EC" id="3.4.19.12" evidence="8"/>
<dbReference type="AlphaFoldDB" id="A0A1I7XJ80"/>
<evidence type="ECO:0000256" key="5">
    <source>
        <dbReference type="ARBA" id="ARBA00022801"/>
    </source>
</evidence>
<dbReference type="Gene3D" id="3.40.532.10">
    <property type="entry name" value="Peptidase C12, ubiquitin carboxyl-terminal hydrolase"/>
    <property type="match status" value="1"/>
</dbReference>
<dbReference type="SUPFAM" id="SSF54001">
    <property type="entry name" value="Cysteine proteinases"/>
    <property type="match status" value="1"/>
</dbReference>
<dbReference type="InterPro" id="IPR001578">
    <property type="entry name" value="Peptidase_C12_UCH"/>
</dbReference>
<comment type="catalytic activity">
    <reaction evidence="1 8">
        <text>Thiol-dependent hydrolysis of ester, thioester, amide, peptide and isopeptide bonds formed by the C-terminal Gly of ubiquitin (a 76-residue protein attached to proteins as an intracellular targeting signal).</text>
        <dbReference type="EC" id="3.4.19.12"/>
    </reaction>
</comment>
<dbReference type="WBParaSite" id="Hba_17371">
    <property type="protein sequence ID" value="Hba_17371"/>
    <property type="gene ID" value="Hba_17371"/>
</dbReference>
<feature type="domain" description="UCH catalytic" evidence="9">
    <location>
        <begin position="5"/>
        <end position="123"/>
    </location>
</feature>
<dbReference type="Pfam" id="PF01088">
    <property type="entry name" value="Peptidase_C12"/>
    <property type="match status" value="1"/>
</dbReference>
<evidence type="ECO:0000256" key="6">
    <source>
        <dbReference type="ARBA" id="ARBA00022807"/>
    </source>
</evidence>
<keyword evidence="3 8" id="KW-0645">Protease</keyword>
<evidence type="ECO:0000256" key="3">
    <source>
        <dbReference type="ARBA" id="ARBA00022670"/>
    </source>
</evidence>
<proteinExistence type="inferred from homology"/>
<evidence type="ECO:0000256" key="2">
    <source>
        <dbReference type="ARBA" id="ARBA00009326"/>
    </source>
</evidence>
<keyword evidence="4 8" id="KW-0833">Ubl conjugation pathway</keyword>
<keyword evidence="10" id="KW-1185">Reference proteome</keyword>
<dbReference type="GO" id="GO:0005737">
    <property type="term" value="C:cytoplasm"/>
    <property type="evidence" value="ECO:0007669"/>
    <property type="project" value="TreeGrafter"/>
</dbReference>
<evidence type="ECO:0000256" key="8">
    <source>
        <dbReference type="RuleBase" id="RU361215"/>
    </source>
</evidence>
<comment type="similarity">
    <text evidence="2 7 8">Belongs to the peptidase C12 family.</text>
</comment>
<name>A0A1I7XJ80_HETBA</name>
<evidence type="ECO:0000256" key="7">
    <source>
        <dbReference type="PROSITE-ProRule" id="PRU01393"/>
    </source>
</evidence>
<dbReference type="InterPro" id="IPR036959">
    <property type="entry name" value="Peptidase_C12_UCH_sf"/>
</dbReference>
<dbReference type="PROSITE" id="PS52048">
    <property type="entry name" value="UCH_DOMAIN"/>
    <property type="match status" value="1"/>
</dbReference>
<evidence type="ECO:0000313" key="10">
    <source>
        <dbReference type="Proteomes" id="UP000095283"/>
    </source>
</evidence>
<evidence type="ECO:0000259" key="9">
    <source>
        <dbReference type="PROSITE" id="PS52048"/>
    </source>
</evidence>
<dbReference type="GO" id="GO:0006511">
    <property type="term" value="P:ubiquitin-dependent protein catabolic process"/>
    <property type="evidence" value="ECO:0007669"/>
    <property type="project" value="UniProtKB-UniRule"/>
</dbReference>
<keyword evidence="5 8" id="KW-0378">Hydrolase</keyword>
<organism evidence="10 11">
    <name type="scientific">Heterorhabditis bacteriophora</name>
    <name type="common">Entomopathogenic nematode worm</name>
    <dbReference type="NCBI Taxonomy" id="37862"/>
    <lineage>
        <taxon>Eukaryota</taxon>
        <taxon>Metazoa</taxon>
        <taxon>Ecdysozoa</taxon>
        <taxon>Nematoda</taxon>
        <taxon>Chromadorea</taxon>
        <taxon>Rhabditida</taxon>
        <taxon>Rhabditina</taxon>
        <taxon>Rhabditomorpha</taxon>
        <taxon>Strongyloidea</taxon>
        <taxon>Heterorhabditidae</taxon>
        <taxon>Heterorhabditis</taxon>
    </lineage>
</organism>
<dbReference type="InterPro" id="IPR038765">
    <property type="entry name" value="Papain-like_cys_pep_sf"/>
</dbReference>